<accession>A0ABU3B411</accession>
<keyword evidence="3" id="KW-1185">Reference proteome</keyword>
<proteinExistence type="predicted"/>
<dbReference type="RefSeq" id="WP_311585117.1">
    <property type="nucleotide sequence ID" value="NZ_JAVRFH010000092.1"/>
</dbReference>
<dbReference type="Proteomes" id="UP001180724">
    <property type="component" value="Unassembled WGS sequence"/>
</dbReference>
<name>A0ABU3B411_9ACTN</name>
<gene>
    <name evidence="2" type="ORF">RM812_38730</name>
</gene>
<comment type="caution">
    <text evidence="2">The sequence shown here is derived from an EMBL/GenBank/DDBJ whole genome shotgun (WGS) entry which is preliminary data.</text>
</comment>
<sequence>MPVDALAANGAPEEGPGGRVRIRTPTDITSSSSYYWPLICRGLASAPYREAGARHGRTDYTHAIERETEQAVTLLPAHLARAG</sequence>
<reference evidence="2" key="1">
    <citation type="submission" date="2024-05" db="EMBL/GenBank/DDBJ databases">
        <title>30 novel species of actinomycetes from the DSMZ collection.</title>
        <authorList>
            <person name="Nouioui I."/>
        </authorList>
    </citation>
    <scope>NUCLEOTIDE SEQUENCE</scope>
    <source>
        <strain evidence="2">DSM 40712</strain>
    </source>
</reference>
<feature type="compositionally biased region" description="Low complexity" evidence="1">
    <location>
        <begin position="1"/>
        <end position="14"/>
    </location>
</feature>
<evidence type="ECO:0000313" key="2">
    <source>
        <dbReference type="EMBL" id="MDT0616048.1"/>
    </source>
</evidence>
<dbReference type="EMBL" id="JAVRFH010000092">
    <property type="protein sequence ID" value="MDT0616048.1"/>
    <property type="molecule type" value="Genomic_DNA"/>
</dbReference>
<evidence type="ECO:0000256" key="1">
    <source>
        <dbReference type="SAM" id="MobiDB-lite"/>
    </source>
</evidence>
<protein>
    <submittedName>
        <fullName evidence="2">Uncharacterized protein</fullName>
    </submittedName>
</protein>
<evidence type="ECO:0000313" key="3">
    <source>
        <dbReference type="Proteomes" id="UP001180724"/>
    </source>
</evidence>
<organism evidence="2 3">
    <name type="scientific">Streptomyces lancefieldiae</name>
    <dbReference type="NCBI Taxonomy" id="3075520"/>
    <lineage>
        <taxon>Bacteria</taxon>
        <taxon>Bacillati</taxon>
        <taxon>Actinomycetota</taxon>
        <taxon>Actinomycetes</taxon>
        <taxon>Kitasatosporales</taxon>
        <taxon>Streptomycetaceae</taxon>
        <taxon>Streptomyces</taxon>
    </lineage>
</organism>
<feature type="region of interest" description="Disordered" evidence="1">
    <location>
        <begin position="1"/>
        <end position="25"/>
    </location>
</feature>